<feature type="compositionally biased region" description="Basic and acidic residues" evidence="1">
    <location>
        <begin position="282"/>
        <end position="302"/>
    </location>
</feature>
<dbReference type="OrthoDB" id="5405391at2759"/>
<dbReference type="Proteomes" id="UP000244722">
    <property type="component" value="Unassembled WGS sequence"/>
</dbReference>
<feature type="compositionally biased region" description="Polar residues" evidence="1">
    <location>
        <begin position="197"/>
        <end position="216"/>
    </location>
</feature>
<feature type="compositionally biased region" description="Basic and acidic residues" evidence="1">
    <location>
        <begin position="156"/>
        <end position="172"/>
    </location>
</feature>
<feature type="compositionally biased region" description="Polar residues" evidence="1">
    <location>
        <begin position="1"/>
        <end position="12"/>
    </location>
</feature>
<feature type="region of interest" description="Disordered" evidence="1">
    <location>
        <begin position="470"/>
        <end position="575"/>
    </location>
</feature>
<evidence type="ECO:0000256" key="1">
    <source>
        <dbReference type="SAM" id="MobiDB-lite"/>
    </source>
</evidence>
<feature type="compositionally biased region" description="Polar residues" evidence="1">
    <location>
        <begin position="513"/>
        <end position="527"/>
    </location>
</feature>
<feature type="compositionally biased region" description="Basic and acidic residues" evidence="1">
    <location>
        <begin position="558"/>
        <end position="572"/>
    </location>
</feature>
<feature type="compositionally biased region" description="Low complexity" evidence="1">
    <location>
        <begin position="139"/>
        <end position="151"/>
    </location>
</feature>
<sequence length="639" mass="70501">MPRATRNNSSGPLESLPYGPVPRKRKAPSVTEEERVLVAEEEGTATGHRGLVGRQDTESSSVLPSGPRKRWRATTPEARSDDVIEAASARKVAEPVSDLDRTRSPTGTPGPRRSPRKSPRKSLLRDSVTGEAQETAGKSRSSARNSRSRSSLAAMEAREKGLAEEIIRKIDEGIPSEDEEGGGARLSAASHDPLQLKENQPVNRRATLSSLRTEQVLSSSEDEESDLLPEDRPQESPEKVVEELMNSVVTSAITQAEEEVEDSGSKSDSAESSPNDDEDVDEAVRHQLSREADDGVNDKAEVQPEPVVGEENDSRCEMSLAVAFKAKLEKSREVLQTFKEQLKATTDIADQLTKLWTGIDYRSGYTHILQEIIHKLAKEEHPHNDALEELADFALDINSIVSGTREAHRDVKALLDDLNAGIASGTKSAWTIETMLEQKGFREKVSHDSINWKRINRNLVARENEILVSKPKLADPQTPRRSARSNSSRYRTQGALPTPEAGPPPPPPAISLSHDSVSDPESLSSTAPVIGDDAPVEVVRIESFGSRPSNTRRRSKRRREDDDSPQVREDRAWSSPELKALFRRLAQVQKAEPGKTIVLDSRSGYPRTKEEILTKAKEIKEDMKRSGRAGSLKPTWDNI</sequence>
<evidence type="ECO:0000313" key="3">
    <source>
        <dbReference type="Proteomes" id="UP000244722"/>
    </source>
</evidence>
<dbReference type="EMBL" id="NESQ01000021">
    <property type="protein sequence ID" value="PUU82825.1"/>
    <property type="molecule type" value="Genomic_DNA"/>
</dbReference>
<keyword evidence="3" id="KW-1185">Reference proteome</keyword>
<feature type="compositionally biased region" description="Pro residues" evidence="1">
    <location>
        <begin position="500"/>
        <end position="509"/>
    </location>
</feature>
<accession>A0A2T7A581</accession>
<feature type="region of interest" description="Disordered" evidence="1">
    <location>
        <begin position="619"/>
        <end position="639"/>
    </location>
</feature>
<name>A0A2T7A581_TUBBO</name>
<organism evidence="2 3">
    <name type="scientific">Tuber borchii</name>
    <name type="common">White truffle</name>
    <dbReference type="NCBI Taxonomy" id="42251"/>
    <lineage>
        <taxon>Eukaryota</taxon>
        <taxon>Fungi</taxon>
        <taxon>Dikarya</taxon>
        <taxon>Ascomycota</taxon>
        <taxon>Pezizomycotina</taxon>
        <taxon>Pezizomycetes</taxon>
        <taxon>Pezizales</taxon>
        <taxon>Tuberaceae</taxon>
        <taxon>Tuber</taxon>
    </lineage>
</organism>
<protein>
    <submittedName>
        <fullName evidence="2">Uncharacterized protein</fullName>
    </submittedName>
</protein>
<feature type="compositionally biased region" description="Low complexity" evidence="1">
    <location>
        <begin position="484"/>
        <end position="499"/>
    </location>
</feature>
<reference evidence="2 3" key="1">
    <citation type="submission" date="2017-04" db="EMBL/GenBank/DDBJ databases">
        <title>Draft genome sequence of Tuber borchii Vittad., a whitish edible truffle.</title>
        <authorList>
            <consortium name="DOE Joint Genome Institute"/>
            <person name="Murat C."/>
            <person name="Kuo A."/>
            <person name="Barry K.W."/>
            <person name="Clum A."/>
            <person name="Dockter R.B."/>
            <person name="Fauchery L."/>
            <person name="Iotti M."/>
            <person name="Kohler A."/>
            <person name="Labutti K."/>
            <person name="Lindquist E.A."/>
            <person name="Lipzen A."/>
            <person name="Ohm R.A."/>
            <person name="Wang M."/>
            <person name="Grigoriev I.V."/>
            <person name="Zambonelli A."/>
            <person name="Martin F.M."/>
        </authorList>
    </citation>
    <scope>NUCLEOTIDE SEQUENCE [LARGE SCALE GENOMIC DNA]</scope>
    <source>
        <strain evidence="2 3">Tbo3840</strain>
    </source>
</reference>
<dbReference type="AlphaFoldDB" id="A0A2T7A581"/>
<proteinExistence type="predicted"/>
<comment type="caution">
    <text evidence="2">The sequence shown here is derived from an EMBL/GenBank/DDBJ whole genome shotgun (WGS) entry which is preliminary data.</text>
</comment>
<feature type="region of interest" description="Disordered" evidence="1">
    <location>
        <begin position="254"/>
        <end position="313"/>
    </location>
</feature>
<gene>
    <name evidence="2" type="ORF">B9Z19DRAFT_1074044</name>
</gene>
<feature type="region of interest" description="Disordered" evidence="1">
    <location>
        <begin position="1"/>
        <end position="240"/>
    </location>
</feature>
<feature type="compositionally biased region" description="Basic and acidic residues" evidence="1">
    <location>
        <begin position="229"/>
        <end position="240"/>
    </location>
</feature>
<feature type="compositionally biased region" description="Basic residues" evidence="1">
    <location>
        <begin position="113"/>
        <end position="122"/>
    </location>
</feature>
<evidence type="ECO:0000313" key="2">
    <source>
        <dbReference type="EMBL" id="PUU82825.1"/>
    </source>
</evidence>